<evidence type="ECO:0000256" key="6">
    <source>
        <dbReference type="ARBA" id="ARBA00022737"/>
    </source>
</evidence>
<evidence type="ECO:0000256" key="3">
    <source>
        <dbReference type="ARBA" id="ARBA00022614"/>
    </source>
</evidence>
<dbReference type="SUPFAM" id="SSF52058">
    <property type="entry name" value="L domain-like"/>
    <property type="match status" value="2"/>
</dbReference>
<organism evidence="12 13">
    <name type="scientific">Chiloscyllium punctatum</name>
    <name type="common">Brownbanded bambooshark</name>
    <name type="synonym">Hemiscyllium punctatum</name>
    <dbReference type="NCBI Taxonomy" id="137246"/>
    <lineage>
        <taxon>Eukaryota</taxon>
        <taxon>Metazoa</taxon>
        <taxon>Chordata</taxon>
        <taxon>Craniata</taxon>
        <taxon>Vertebrata</taxon>
        <taxon>Chondrichthyes</taxon>
        <taxon>Elasmobranchii</taxon>
        <taxon>Galeomorphii</taxon>
        <taxon>Galeoidea</taxon>
        <taxon>Orectolobiformes</taxon>
        <taxon>Hemiscylliidae</taxon>
        <taxon>Chiloscyllium</taxon>
    </lineage>
</organism>
<evidence type="ECO:0000256" key="2">
    <source>
        <dbReference type="ARBA" id="ARBA00010439"/>
    </source>
</evidence>
<dbReference type="AlphaFoldDB" id="A0A401S431"/>
<evidence type="ECO:0000256" key="8">
    <source>
        <dbReference type="ARBA" id="ARBA00023136"/>
    </source>
</evidence>
<dbReference type="InterPro" id="IPR003591">
    <property type="entry name" value="Leu-rich_rpt_typical-subtyp"/>
</dbReference>
<evidence type="ECO:0000259" key="11">
    <source>
        <dbReference type="SMART" id="SM00082"/>
    </source>
</evidence>
<dbReference type="Proteomes" id="UP000287033">
    <property type="component" value="Unassembled WGS sequence"/>
</dbReference>
<proteinExistence type="inferred from homology"/>
<feature type="transmembrane region" description="Helical" evidence="10">
    <location>
        <begin position="654"/>
        <end position="680"/>
    </location>
</feature>
<dbReference type="InterPro" id="IPR001611">
    <property type="entry name" value="Leu-rich_rpt"/>
</dbReference>
<dbReference type="SMART" id="SM00082">
    <property type="entry name" value="LRRCT"/>
    <property type="match status" value="2"/>
</dbReference>
<dbReference type="PROSITE" id="PS51450">
    <property type="entry name" value="LRR"/>
    <property type="match status" value="2"/>
</dbReference>
<evidence type="ECO:0000256" key="5">
    <source>
        <dbReference type="ARBA" id="ARBA00022729"/>
    </source>
</evidence>
<dbReference type="SMART" id="SM00369">
    <property type="entry name" value="LRR_TYP"/>
    <property type="match status" value="9"/>
</dbReference>
<dbReference type="InterPro" id="IPR000483">
    <property type="entry name" value="Cys-rich_flank_reg_C"/>
</dbReference>
<dbReference type="FunFam" id="3.80.10.10:FF:000001">
    <property type="entry name" value="SLIT and NTRK-like family, member 1"/>
    <property type="match status" value="2"/>
</dbReference>
<dbReference type="GO" id="GO:0016020">
    <property type="term" value="C:membrane"/>
    <property type="evidence" value="ECO:0007669"/>
    <property type="project" value="UniProtKB-SubCell"/>
</dbReference>
<reference evidence="12 13" key="1">
    <citation type="journal article" date="2018" name="Nat. Ecol. Evol.">
        <title>Shark genomes provide insights into elasmobranch evolution and the origin of vertebrates.</title>
        <authorList>
            <person name="Hara Y"/>
            <person name="Yamaguchi K"/>
            <person name="Onimaru K"/>
            <person name="Kadota M"/>
            <person name="Koyanagi M"/>
            <person name="Keeley SD"/>
            <person name="Tatsumi K"/>
            <person name="Tanaka K"/>
            <person name="Motone F"/>
            <person name="Kageyama Y"/>
            <person name="Nozu R"/>
            <person name="Adachi N"/>
            <person name="Nishimura O"/>
            <person name="Nakagawa R"/>
            <person name="Tanegashima C"/>
            <person name="Kiyatake I"/>
            <person name="Matsumoto R"/>
            <person name="Murakumo K"/>
            <person name="Nishida K"/>
            <person name="Terakita A"/>
            <person name="Kuratani S"/>
            <person name="Sato K"/>
            <person name="Hyodo S Kuraku.S."/>
        </authorList>
    </citation>
    <scope>NUCLEOTIDE SEQUENCE [LARGE SCALE GENOMIC DNA]</scope>
</reference>
<accession>A0A401S431</accession>
<dbReference type="PANTHER" id="PTHR45773:SF1">
    <property type="entry name" value="SLIT AND NTRK-LIKE PROTEIN 6"/>
    <property type="match status" value="1"/>
</dbReference>
<name>A0A401S431_CHIPU</name>
<keyword evidence="6" id="KW-0677">Repeat</keyword>
<comment type="similarity">
    <text evidence="2">Belongs to the SLITRK family.</text>
</comment>
<comment type="subcellular location">
    <subcellularLocation>
        <location evidence="1">Membrane</location>
        <topology evidence="1">Single-pass type I membrane protein</topology>
    </subcellularLocation>
</comment>
<keyword evidence="8 10" id="KW-0472">Membrane</keyword>
<keyword evidence="5" id="KW-0732">Signal</keyword>
<dbReference type="PANTHER" id="PTHR45773">
    <property type="entry name" value="SLIT AND NTRK-LIKE PROTEIN 4-RELATED"/>
    <property type="match status" value="1"/>
</dbReference>
<feature type="domain" description="LRRCT" evidence="11">
    <location>
        <begin position="258"/>
        <end position="308"/>
    </location>
</feature>
<feature type="region of interest" description="Disordered" evidence="9">
    <location>
        <begin position="345"/>
        <end position="375"/>
    </location>
</feature>
<feature type="domain" description="LRRCT" evidence="11">
    <location>
        <begin position="566"/>
        <end position="616"/>
    </location>
</feature>
<keyword evidence="7 10" id="KW-1133">Transmembrane helix</keyword>
<dbReference type="Pfam" id="PF13855">
    <property type="entry name" value="LRR_8"/>
    <property type="match status" value="2"/>
</dbReference>
<sequence length="889" mass="101279">MLQCFIAYQSKLHRREPVQLGFWVGYTYGYCYCEMLMDFNSTKMLTWILILSAVLVLINSQKADPSDKEVCENLCSCEERDGLLHINCQNRDITEISQIKPPQTCTYNLNIQENFVTTLYRNGFLKFKNALSLHLGKNNLQDLEAGIFTGLSSLKRLHINGNYLEVLREGTFRGLENLEFLQADNNLIHIIEPGAFSKLHRLKVLILNDNAISFLPTNIFRFVPLTHLDLRGNQLDSLPYVGLLEHIGRIMELQLEDNPWKCDCDLLPLRSWLENMPPQSNIGNVVCMHPFRLKSKVLTKTSITEICPMGSGTDFEEPRTSIHLVVTPVADSNHINIHNANKSVLKEPKNDPFIPQPDGQDDGKIPTTQPGSHPKSPCTTTCHCSTQPNVGQIMKCQERNIKSLTDLVPSPPHPIKLYLTDNVIQSVAKNDLLEYGSLDVLHLGNNRITLIEDGAFANLTNLHKMYLNGNGIVRLTKEMFIGLHCLQYLYLEHNIIKEILPGTFSVLPQLKVLYLNNNLLHSFPPHIFSGVPLLRLNLKHNHFMHLPVSNVIDQLEFLVQIDLEDNPWDCTCDLVSLKQWMEKLSKNVTVSEIMCESPEKFAKKDLKMLNNELICPGLINVPAAPTQSNDISLVTAATSTASSLLNSIMDTVPLSVLILSMLVVFILIVFSAAGIVVLVLHRRRRSKKKQKTTPVQDCSPLHVQYSVYGHKRTHHTEERPDGNIYEQHTINAIGPVCRSRPYNIRDVELENENKDGIEPKMIYRSHMMREKNSMLTGSKFSVTEQTPEFIPLCDPGSMYRNMLEKERELQQIGIAEYLKKNIPPLQSELDVRYPSRHEELKLMEAIMYSRPKKVVVEETKNEYFELKAKLQAEPDYLEVLEQQTALNQP</sequence>
<keyword evidence="13" id="KW-1185">Reference proteome</keyword>
<keyword evidence="3" id="KW-0433">Leucine-rich repeat</keyword>
<comment type="caution">
    <text evidence="12">The sequence shown here is derived from an EMBL/GenBank/DDBJ whole genome shotgun (WGS) entry which is preliminary data.</text>
</comment>
<dbReference type="GO" id="GO:0051965">
    <property type="term" value="P:positive regulation of synapse assembly"/>
    <property type="evidence" value="ECO:0007669"/>
    <property type="project" value="TreeGrafter"/>
</dbReference>
<protein>
    <recommendedName>
        <fullName evidence="11">LRRCT domain-containing protein</fullName>
    </recommendedName>
</protein>
<evidence type="ECO:0000256" key="10">
    <source>
        <dbReference type="SAM" id="Phobius"/>
    </source>
</evidence>
<evidence type="ECO:0000256" key="9">
    <source>
        <dbReference type="SAM" id="MobiDB-lite"/>
    </source>
</evidence>
<feature type="compositionally biased region" description="Polar residues" evidence="9">
    <location>
        <begin position="366"/>
        <end position="375"/>
    </location>
</feature>
<evidence type="ECO:0000256" key="4">
    <source>
        <dbReference type="ARBA" id="ARBA00022692"/>
    </source>
</evidence>
<evidence type="ECO:0000313" key="12">
    <source>
        <dbReference type="EMBL" id="GCC25167.1"/>
    </source>
</evidence>
<dbReference type="EMBL" id="BEZZ01000078">
    <property type="protein sequence ID" value="GCC25167.1"/>
    <property type="molecule type" value="Genomic_DNA"/>
</dbReference>
<evidence type="ECO:0000256" key="1">
    <source>
        <dbReference type="ARBA" id="ARBA00004479"/>
    </source>
</evidence>
<dbReference type="InterPro" id="IPR032675">
    <property type="entry name" value="LRR_dom_sf"/>
</dbReference>
<keyword evidence="4 10" id="KW-0812">Transmembrane</keyword>
<dbReference type="OMA" id="IIGDIVC"/>
<evidence type="ECO:0000313" key="13">
    <source>
        <dbReference type="Proteomes" id="UP000287033"/>
    </source>
</evidence>
<dbReference type="GO" id="GO:0007409">
    <property type="term" value="P:axonogenesis"/>
    <property type="evidence" value="ECO:0007669"/>
    <property type="project" value="TreeGrafter"/>
</dbReference>
<gene>
    <name evidence="12" type="ORF">chiPu_0003572</name>
</gene>
<dbReference type="Gene3D" id="3.80.10.10">
    <property type="entry name" value="Ribonuclease Inhibitor"/>
    <property type="match status" value="2"/>
</dbReference>
<dbReference type="STRING" id="137246.A0A401S431"/>
<dbReference type="OrthoDB" id="676979at2759"/>
<evidence type="ECO:0000256" key="7">
    <source>
        <dbReference type="ARBA" id="ARBA00022989"/>
    </source>
</evidence>